<keyword evidence="5" id="KW-1185">Reference proteome</keyword>
<feature type="region of interest" description="Disordered" evidence="2">
    <location>
        <begin position="690"/>
        <end position="776"/>
    </location>
</feature>
<evidence type="ECO:0000313" key="4">
    <source>
        <dbReference type="EMBL" id="GFZ21710.1"/>
    </source>
</evidence>
<dbReference type="AlphaFoldDB" id="A0A7J0HEZ8"/>
<feature type="coiled-coil region" evidence="1">
    <location>
        <begin position="289"/>
        <end position="321"/>
    </location>
</feature>
<dbReference type="PANTHER" id="PTHR31099">
    <property type="entry name" value="OS06G0165300 PROTEIN"/>
    <property type="match status" value="1"/>
</dbReference>
<dbReference type="InterPro" id="IPR007321">
    <property type="entry name" value="Transposase_28"/>
</dbReference>
<dbReference type="OrthoDB" id="687305at2759"/>
<evidence type="ECO:0000256" key="1">
    <source>
        <dbReference type="SAM" id="Coils"/>
    </source>
</evidence>
<feature type="region of interest" description="Disordered" evidence="2">
    <location>
        <begin position="55"/>
        <end position="101"/>
    </location>
</feature>
<feature type="domain" description="Transposase (putative) gypsy type" evidence="3">
    <location>
        <begin position="447"/>
        <end position="510"/>
    </location>
</feature>
<feature type="compositionally biased region" description="Low complexity" evidence="2">
    <location>
        <begin position="691"/>
        <end position="710"/>
    </location>
</feature>
<proteinExistence type="predicted"/>
<accession>A0A7J0HEZ8</accession>
<evidence type="ECO:0000256" key="2">
    <source>
        <dbReference type="SAM" id="MobiDB-lite"/>
    </source>
</evidence>
<reference evidence="4 5" key="1">
    <citation type="submission" date="2019-07" db="EMBL/GenBank/DDBJ databases">
        <title>De Novo Assembly of kiwifruit Actinidia rufa.</title>
        <authorList>
            <person name="Sugita-Konishi S."/>
            <person name="Sato K."/>
            <person name="Mori E."/>
            <person name="Abe Y."/>
            <person name="Kisaki G."/>
            <person name="Hamano K."/>
            <person name="Suezawa K."/>
            <person name="Otani M."/>
            <person name="Fukuda T."/>
            <person name="Manabe T."/>
            <person name="Gomi K."/>
            <person name="Tabuchi M."/>
            <person name="Akimitsu K."/>
            <person name="Kataoka I."/>
        </authorList>
    </citation>
    <scope>NUCLEOTIDE SEQUENCE [LARGE SCALE GENOMIC DNA]</scope>
    <source>
        <strain evidence="5">cv. Fuchu</strain>
    </source>
</reference>
<dbReference type="Pfam" id="PF04195">
    <property type="entry name" value="Transposase_28"/>
    <property type="match status" value="1"/>
</dbReference>
<keyword evidence="1" id="KW-0175">Coiled coil</keyword>
<evidence type="ECO:0000313" key="5">
    <source>
        <dbReference type="Proteomes" id="UP000585474"/>
    </source>
</evidence>
<name>A0A7J0HEZ8_9ERIC</name>
<sequence>MSVLMVALPSSVETAWRGWMSGDVQSSLGARLWLKRPPPLLQRALLSQKGLRPHPVNGLWTMGPRESRSPNRRSQRRLKTDTGASEAPVRPPVASGEGSSVRRALGEALGPQASVMASTATAEKILAGVILPADKEKVDRLTFDQVVTKFIHAIGQGVILGSSLAVRSRDFAESALNQRLSLNLPKWRWFERKIGAIELEGAHAEEKAKGKKLAQDADARDKVIARLEARISELERSQSVTQGRIIAAFKELDDFLEAVRGSASSYFGDGFDFCKRQLAHQYPDLGVDLEDVEMDHKLLAKEEAEAEKKAAEEGAAGAEGVDRQSQWTRSWSHVDGTLNAEWVASAGKWFNGGNGGFYFSKIGTSRDLGHWARSITALPCQLPFMFSKTNLGGEESEQSLPSWISDHLGAKSYIDETSQSPSFPPIPPNSPEMDTSSLTKEGEVAFYEAAFLACLRLPIHPTIRKILIHYKICPAQLSPNAWRSVICSLVIWRHFKRHLSCDEFRCLYSLSPLPDSGWYYFKARLEKNLFRRSPSNIKGWKTRFFFASGDEWEFPRGVVASNTTPRVPRSWGTPGKSCNKLPTLSEVDAERSEAIFGKIEPRGYFEVSKVLGSRTFRKHFAVGCTALSTSGGDNTTSGDEGEFVSCEDSVEYLGVIRRGIGGAIRRALPDIPDETLLRWLGGKVKDPFTNLLSGESGSGLDSRSDSISDSELPPELRSDGQGRKDDEGDDSQAAYQRSRYSGETHAGRRPRNRNRGRAAEAGTSSPGGEVGSESMSDASVARRWSCSPLLLLSRSQEHLHDIDFHMARADSAELELVKAQKRAVKAENRLAELSEERSQPGTEVDDLKTTVAELMNKLAKAKELAIEDFKASGEFKAAVTDSAATYFSDGFEFYKRQLLRQFPNLGVNVANMAMDPSFAEEEEAIQGGEDPVAGIAPNV</sequence>
<feature type="coiled-coil region" evidence="1">
    <location>
        <begin position="802"/>
        <end position="864"/>
    </location>
</feature>
<dbReference type="Proteomes" id="UP000585474">
    <property type="component" value="Unassembled WGS sequence"/>
</dbReference>
<dbReference type="EMBL" id="BJWL01000029">
    <property type="protein sequence ID" value="GFZ21710.1"/>
    <property type="molecule type" value="Genomic_DNA"/>
</dbReference>
<feature type="compositionally biased region" description="Basic and acidic residues" evidence="2">
    <location>
        <begin position="714"/>
        <end position="726"/>
    </location>
</feature>
<protein>
    <recommendedName>
        <fullName evidence="3">Transposase (putative) gypsy type domain-containing protein</fullName>
    </recommendedName>
</protein>
<organism evidence="4 5">
    <name type="scientific">Actinidia rufa</name>
    <dbReference type="NCBI Taxonomy" id="165716"/>
    <lineage>
        <taxon>Eukaryota</taxon>
        <taxon>Viridiplantae</taxon>
        <taxon>Streptophyta</taxon>
        <taxon>Embryophyta</taxon>
        <taxon>Tracheophyta</taxon>
        <taxon>Spermatophyta</taxon>
        <taxon>Magnoliopsida</taxon>
        <taxon>eudicotyledons</taxon>
        <taxon>Gunneridae</taxon>
        <taxon>Pentapetalae</taxon>
        <taxon>asterids</taxon>
        <taxon>Ericales</taxon>
        <taxon>Actinidiaceae</taxon>
        <taxon>Actinidia</taxon>
    </lineage>
</organism>
<dbReference type="PANTHER" id="PTHR31099:SF49">
    <property type="entry name" value="MYOSIN HEAVY CHAIN-LIKE PROTEIN"/>
    <property type="match status" value="1"/>
</dbReference>
<feature type="compositionally biased region" description="Basic residues" evidence="2">
    <location>
        <begin position="747"/>
        <end position="756"/>
    </location>
</feature>
<evidence type="ECO:0000259" key="3">
    <source>
        <dbReference type="Pfam" id="PF04195"/>
    </source>
</evidence>
<comment type="caution">
    <text evidence="4">The sequence shown here is derived from an EMBL/GenBank/DDBJ whole genome shotgun (WGS) entry which is preliminary data.</text>
</comment>
<gene>
    <name evidence="4" type="ORF">Acr_29g0008720</name>
</gene>